<keyword evidence="1" id="KW-1133">Transmembrane helix</keyword>
<feature type="transmembrane region" description="Helical" evidence="1">
    <location>
        <begin position="77"/>
        <end position="101"/>
    </location>
</feature>
<sequence>MKDPNSAIPTEAQPALWRRYDEWRGRRHLDFNERYAGQLPQWRNRRTFRRLVIAQIMLMILAVASAVTSFFTGWFYIPFVLSIVGSITVMSLLRIVTGSVADTPASALDEIQAAQRNSARSMGFFALYSLMFIPYVVLVWLGTRDEVDGSTVYGVAVLLICLMVVGALVPSLLVAWWMDDPDPEDFETYPERSTE</sequence>
<organism evidence="2 3">
    <name type="scientific">Gordonia soli NBRC 108243</name>
    <dbReference type="NCBI Taxonomy" id="1223545"/>
    <lineage>
        <taxon>Bacteria</taxon>
        <taxon>Bacillati</taxon>
        <taxon>Actinomycetota</taxon>
        <taxon>Actinomycetes</taxon>
        <taxon>Mycobacteriales</taxon>
        <taxon>Gordoniaceae</taxon>
        <taxon>Gordonia</taxon>
    </lineage>
</organism>
<evidence type="ECO:0000313" key="2">
    <source>
        <dbReference type="EMBL" id="GAC68268.1"/>
    </source>
</evidence>
<name>M0QI93_9ACTN</name>
<dbReference type="STRING" id="1223545.GS4_14_00990"/>
<keyword evidence="3" id="KW-1185">Reference proteome</keyword>
<accession>M0QI93</accession>
<dbReference type="Proteomes" id="UP000011666">
    <property type="component" value="Unassembled WGS sequence"/>
</dbReference>
<dbReference type="EMBL" id="BANX01000014">
    <property type="protein sequence ID" value="GAC68268.1"/>
    <property type="molecule type" value="Genomic_DNA"/>
</dbReference>
<dbReference type="eggNOG" id="ENOG5033W54">
    <property type="taxonomic scope" value="Bacteria"/>
</dbReference>
<feature type="transmembrane region" description="Helical" evidence="1">
    <location>
        <begin position="51"/>
        <end position="71"/>
    </location>
</feature>
<feature type="transmembrane region" description="Helical" evidence="1">
    <location>
        <begin position="153"/>
        <end position="177"/>
    </location>
</feature>
<feature type="transmembrane region" description="Helical" evidence="1">
    <location>
        <begin position="122"/>
        <end position="141"/>
    </location>
</feature>
<evidence type="ECO:0000313" key="3">
    <source>
        <dbReference type="Proteomes" id="UP000011666"/>
    </source>
</evidence>
<keyword evidence="1" id="KW-0812">Transmembrane</keyword>
<dbReference type="OrthoDB" id="8896802at2"/>
<dbReference type="AlphaFoldDB" id="M0QI93"/>
<keyword evidence="1" id="KW-0472">Membrane</keyword>
<protein>
    <submittedName>
        <fullName evidence="2">Uncharacterized protein</fullName>
    </submittedName>
</protein>
<evidence type="ECO:0000256" key="1">
    <source>
        <dbReference type="SAM" id="Phobius"/>
    </source>
</evidence>
<gene>
    <name evidence="2" type="ORF">GS4_14_00990</name>
</gene>
<proteinExistence type="predicted"/>
<reference evidence="2 3" key="1">
    <citation type="submission" date="2013-01" db="EMBL/GenBank/DDBJ databases">
        <title>Whole genome shotgun sequence of Gordonia soli NBRC 108243.</title>
        <authorList>
            <person name="Isaki-Nakamura S."/>
            <person name="Hosoyama A."/>
            <person name="Tsuchikane K."/>
            <person name="Ando Y."/>
            <person name="Baba S."/>
            <person name="Ohji S."/>
            <person name="Hamada M."/>
            <person name="Tamura T."/>
            <person name="Yamazoe A."/>
            <person name="Yamazaki S."/>
            <person name="Fujita N."/>
        </authorList>
    </citation>
    <scope>NUCLEOTIDE SEQUENCE [LARGE SCALE GENOMIC DNA]</scope>
    <source>
        <strain evidence="2 3">NBRC 108243</strain>
    </source>
</reference>
<dbReference type="RefSeq" id="WP_007620263.1">
    <property type="nucleotide sequence ID" value="NZ_BANX01000014.1"/>
</dbReference>
<comment type="caution">
    <text evidence="2">The sequence shown here is derived from an EMBL/GenBank/DDBJ whole genome shotgun (WGS) entry which is preliminary data.</text>
</comment>